<organism evidence="2">
    <name type="scientific">Tanacetum cinerariifolium</name>
    <name type="common">Dalmatian daisy</name>
    <name type="synonym">Chrysanthemum cinerariifolium</name>
    <dbReference type="NCBI Taxonomy" id="118510"/>
    <lineage>
        <taxon>Eukaryota</taxon>
        <taxon>Viridiplantae</taxon>
        <taxon>Streptophyta</taxon>
        <taxon>Embryophyta</taxon>
        <taxon>Tracheophyta</taxon>
        <taxon>Spermatophyta</taxon>
        <taxon>Magnoliopsida</taxon>
        <taxon>eudicotyledons</taxon>
        <taxon>Gunneridae</taxon>
        <taxon>Pentapetalae</taxon>
        <taxon>asterids</taxon>
        <taxon>campanulids</taxon>
        <taxon>Asterales</taxon>
        <taxon>Asteraceae</taxon>
        <taxon>Asteroideae</taxon>
        <taxon>Anthemideae</taxon>
        <taxon>Anthemidinae</taxon>
        <taxon>Tanacetum</taxon>
    </lineage>
</organism>
<protein>
    <recommendedName>
        <fullName evidence="3">Xylulose kinase-1</fullName>
    </recommendedName>
</protein>
<proteinExistence type="predicted"/>
<reference evidence="2" key="1">
    <citation type="journal article" date="2019" name="Sci. Rep.">
        <title>Draft genome of Tanacetum cinerariifolium, the natural source of mosquito coil.</title>
        <authorList>
            <person name="Yamashiro T."/>
            <person name="Shiraishi A."/>
            <person name="Satake H."/>
            <person name="Nakayama K."/>
        </authorList>
    </citation>
    <scope>NUCLEOTIDE SEQUENCE</scope>
</reference>
<keyword evidence="1" id="KW-0175">Coiled coil</keyword>
<comment type="caution">
    <text evidence="2">The sequence shown here is derived from an EMBL/GenBank/DDBJ whole genome shotgun (WGS) entry which is preliminary data.</text>
</comment>
<evidence type="ECO:0008006" key="3">
    <source>
        <dbReference type="Google" id="ProtNLM"/>
    </source>
</evidence>
<accession>A0A699JBH4</accession>
<sequence>MALTFADTHNMIAYLTKLDASEGFEQILDFLNASVIKYALTVNPTIYVSCIKQFWSYVSLKKTNDVVRLQDLIDRRKVIITEDTVRQVLYLDDVDSIDCLPNEGIFVELARMGNVDSSSKFYMYPRFLQLVIDAQVGDLSSHTTKYTSLALTQKVFANMRRVGKGFSRVDTPLFKGMLVPQLINDYVADDVNDDVASDAAAEDEDNKIAQALEITKLKQRVRRMEKKRKLKVLGLKRFKKEVAKDAEVQGRLEESQAQVYHIDLEHANKVLITAAATTITAAPSAARRRKGVVIRDPEETTTPSVIVHFEPKSKDKGKGIMVEEPKPLKKQAHIEQDEAYARELEAELNANINWNEVIKQVKRKEKQDNAVLRYQALKRKPQTNAQAKKNMMVYLKNMAGFKIDFFKGMSYDDIRPIFKKHFNSIVGFLEKSEKELKKASKAIKRKSESSEEKAAKKHKLDEEVEELKTHLQIVSNDEDDVYTEATPLALKVPVIDYQIHTKNNKPYYKIIRADGTHQLFLSFISLLRNFDREDLEMLWQIVQERFASLKPKNFSDDFLLKTLKTMFEKPNVEAQVWKSQKVMFSFEVDVVEDFKEYTQRDYYCWLKTYNCWYKLKVLDNAAGRKLRLLEESVIVDKKMKELH</sequence>
<dbReference type="EMBL" id="BKCJ010386419">
    <property type="protein sequence ID" value="GFA21197.1"/>
    <property type="molecule type" value="Genomic_DNA"/>
</dbReference>
<dbReference type="AlphaFoldDB" id="A0A699JBH4"/>
<feature type="coiled-coil region" evidence="1">
    <location>
        <begin position="429"/>
        <end position="477"/>
    </location>
</feature>
<name>A0A699JBH4_TANCI</name>
<gene>
    <name evidence="2" type="ORF">Tci_593169</name>
</gene>
<evidence type="ECO:0000313" key="2">
    <source>
        <dbReference type="EMBL" id="GFA21197.1"/>
    </source>
</evidence>
<evidence type="ECO:0000256" key="1">
    <source>
        <dbReference type="SAM" id="Coils"/>
    </source>
</evidence>